<evidence type="ECO:0000256" key="7">
    <source>
        <dbReference type="ARBA" id="ARBA00023002"/>
    </source>
</evidence>
<gene>
    <name evidence="9" type="ORF">MKW98_026658</name>
</gene>
<comment type="cofactor">
    <cofactor evidence="2">
        <name>Mg(2+)</name>
        <dbReference type="ChEBI" id="CHEBI:18420"/>
    </cofactor>
</comment>
<proteinExistence type="inferred from homology"/>
<dbReference type="Gene3D" id="3.40.718.10">
    <property type="entry name" value="Isopropylmalate Dehydrogenase"/>
    <property type="match status" value="1"/>
</dbReference>
<evidence type="ECO:0000256" key="4">
    <source>
        <dbReference type="ARBA" id="ARBA00022532"/>
    </source>
</evidence>
<evidence type="ECO:0000256" key="3">
    <source>
        <dbReference type="ARBA" id="ARBA00007769"/>
    </source>
</evidence>
<keyword evidence="4" id="KW-0816">Tricarboxylic acid cycle</keyword>
<dbReference type="GO" id="GO:0004450">
    <property type="term" value="F:isocitrate dehydrogenase (NADP+) activity"/>
    <property type="evidence" value="ECO:0007669"/>
    <property type="project" value="InterPro"/>
</dbReference>
<keyword evidence="10" id="KW-1185">Reference proteome</keyword>
<feature type="non-terminal residue" evidence="9">
    <location>
        <position position="126"/>
    </location>
</feature>
<dbReference type="GO" id="GO:0006739">
    <property type="term" value="P:NADP+ metabolic process"/>
    <property type="evidence" value="ECO:0007669"/>
    <property type="project" value="TreeGrafter"/>
</dbReference>
<sequence>PLICFVHPPRHCQGCRNMEKRLKKDLVDEFCIDQKGQETSINSSSSIFATARGLEHRAKLDCHEQLLIFVSNLEASCIETVETGKMRKDLSLLFHEPKSEVGAEADDDRVQFSFLFSKSRTRTSQS</sequence>
<keyword evidence="6" id="KW-0460">Magnesium</keyword>
<evidence type="ECO:0000256" key="6">
    <source>
        <dbReference type="ARBA" id="ARBA00022842"/>
    </source>
</evidence>
<dbReference type="GO" id="GO:0006099">
    <property type="term" value="P:tricarboxylic acid cycle"/>
    <property type="evidence" value="ECO:0007669"/>
    <property type="project" value="UniProtKB-KW"/>
</dbReference>
<evidence type="ECO:0000256" key="1">
    <source>
        <dbReference type="ARBA" id="ARBA00001936"/>
    </source>
</evidence>
<evidence type="ECO:0000256" key="2">
    <source>
        <dbReference type="ARBA" id="ARBA00001946"/>
    </source>
</evidence>
<dbReference type="GO" id="GO:0005739">
    <property type="term" value="C:mitochondrion"/>
    <property type="evidence" value="ECO:0007669"/>
    <property type="project" value="TreeGrafter"/>
</dbReference>
<protein>
    <submittedName>
        <fullName evidence="9">Uncharacterized protein</fullName>
    </submittedName>
</protein>
<comment type="cofactor">
    <cofactor evidence="1">
        <name>Mn(2+)</name>
        <dbReference type="ChEBI" id="CHEBI:29035"/>
    </cofactor>
</comment>
<dbReference type="EMBL" id="JAJJMB010016078">
    <property type="protein sequence ID" value="KAI3849744.1"/>
    <property type="molecule type" value="Genomic_DNA"/>
</dbReference>
<evidence type="ECO:0000256" key="5">
    <source>
        <dbReference type="ARBA" id="ARBA00022723"/>
    </source>
</evidence>
<organism evidence="9 10">
    <name type="scientific">Papaver atlanticum</name>
    <dbReference type="NCBI Taxonomy" id="357466"/>
    <lineage>
        <taxon>Eukaryota</taxon>
        <taxon>Viridiplantae</taxon>
        <taxon>Streptophyta</taxon>
        <taxon>Embryophyta</taxon>
        <taxon>Tracheophyta</taxon>
        <taxon>Spermatophyta</taxon>
        <taxon>Magnoliopsida</taxon>
        <taxon>Ranunculales</taxon>
        <taxon>Papaveraceae</taxon>
        <taxon>Papaveroideae</taxon>
        <taxon>Papaver</taxon>
    </lineage>
</organism>
<dbReference type="PANTHER" id="PTHR11822:SF5">
    <property type="entry name" value="ISOCITRATE DEHYDROGENASE [NADP], CHLOROPLASTIC_MITOCHONDRIAL"/>
    <property type="match status" value="1"/>
</dbReference>
<evidence type="ECO:0000256" key="8">
    <source>
        <dbReference type="ARBA" id="ARBA00023211"/>
    </source>
</evidence>
<reference evidence="9" key="1">
    <citation type="submission" date="2022-04" db="EMBL/GenBank/DDBJ databases">
        <title>A functionally conserved STORR gene fusion in Papaver species that diverged 16.8 million years ago.</title>
        <authorList>
            <person name="Catania T."/>
        </authorList>
    </citation>
    <scope>NUCLEOTIDE SEQUENCE</scope>
    <source>
        <strain evidence="9">S-188037</strain>
    </source>
</reference>
<dbReference type="GO" id="GO:0046872">
    <property type="term" value="F:metal ion binding"/>
    <property type="evidence" value="ECO:0007669"/>
    <property type="project" value="UniProtKB-KW"/>
</dbReference>
<keyword evidence="8" id="KW-0464">Manganese</keyword>
<keyword evidence="7" id="KW-0560">Oxidoreductase</keyword>
<comment type="caution">
    <text evidence="9">The sequence shown here is derived from an EMBL/GenBank/DDBJ whole genome shotgun (WGS) entry which is preliminary data.</text>
</comment>
<name>A0AAD4RZM1_9MAGN</name>
<dbReference type="SUPFAM" id="SSF53659">
    <property type="entry name" value="Isocitrate/Isopropylmalate dehydrogenase-like"/>
    <property type="match status" value="1"/>
</dbReference>
<dbReference type="Proteomes" id="UP001202328">
    <property type="component" value="Unassembled WGS sequence"/>
</dbReference>
<dbReference type="GO" id="GO:0006102">
    <property type="term" value="P:isocitrate metabolic process"/>
    <property type="evidence" value="ECO:0007669"/>
    <property type="project" value="InterPro"/>
</dbReference>
<accession>A0AAD4RZM1</accession>
<dbReference type="AlphaFoldDB" id="A0AAD4RZM1"/>
<keyword evidence="5" id="KW-0479">Metal-binding</keyword>
<comment type="similarity">
    <text evidence="3">Belongs to the isocitrate and isopropylmalate dehydrogenases family.</text>
</comment>
<evidence type="ECO:0000313" key="9">
    <source>
        <dbReference type="EMBL" id="KAI3849744.1"/>
    </source>
</evidence>
<dbReference type="PANTHER" id="PTHR11822">
    <property type="entry name" value="NADP-SPECIFIC ISOCITRATE DEHYDROGENASE"/>
    <property type="match status" value="1"/>
</dbReference>
<dbReference type="InterPro" id="IPR004790">
    <property type="entry name" value="Isocitrate_DH_NADP"/>
</dbReference>
<evidence type="ECO:0000313" key="10">
    <source>
        <dbReference type="Proteomes" id="UP001202328"/>
    </source>
</evidence>